<accession>A0ABR2PYI4</accession>
<evidence type="ECO:0000256" key="1">
    <source>
        <dbReference type="ARBA" id="ARBA00022723"/>
    </source>
</evidence>
<reference evidence="5 6" key="1">
    <citation type="journal article" date="2024" name="G3 (Bethesda)">
        <title>Genome assembly of Hibiscus sabdariffa L. provides insights into metabolisms of medicinal natural products.</title>
        <authorList>
            <person name="Kim T."/>
        </authorList>
    </citation>
    <scope>NUCLEOTIDE SEQUENCE [LARGE SCALE GENOMIC DNA]</scope>
    <source>
        <strain evidence="5">TK-2024</strain>
        <tissue evidence="5">Old leaves</tissue>
    </source>
</reference>
<evidence type="ECO:0000256" key="2">
    <source>
        <dbReference type="ARBA" id="ARBA00023004"/>
    </source>
</evidence>
<dbReference type="PROSITE" id="PS51471">
    <property type="entry name" value="FE2OG_OXY"/>
    <property type="match status" value="1"/>
</dbReference>
<dbReference type="InterPro" id="IPR027443">
    <property type="entry name" value="IPNS-like_sf"/>
</dbReference>
<comment type="caution">
    <text evidence="5">The sequence shown here is derived from an EMBL/GenBank/DDBJ whole genome shotgun (WGS) entry which is preliminary data.</text>
</comment>
<dbReference type="Proteomes" id="UP001396334">
    <property type="component" value="Unassembled WGS sequence"/>
</dbReference>
<feature type="domain" description="Fe2OG dioxygenase" evidence="4">
    <location>
        <begin position="161"/>
        <end position="263"/>
    </location>
</feature>
<dbReference type="EMBL" id="JBBPBN010000049">
    <property type="protein sequence ID" value="KAK8993517.1"/>
    <property type="molecule type" value="Genomic_DNA"/>
</dbReference>
<sequence length="315" mass="35624">MSKVPVIDFSKQDLLQSGSPEWNSVRVQVLRALEDYGCFEASINQLLELRRAVFGAAEELFDLPLPTKKLCVSESRFRGYMGTAPPSRLHESMSIDDAHIAGNIEQHLTNILWPQGNMSFSKTMVSFTELALRLEKTIKRMILESFGLEKHMDELINSTNTNHHLRIIKYESPETNEPTLGVRLRAHCDMNALTLLYQNEVDGLEIRNKDGEWIKLMPSANSFVVVIGESFSVWLNGRLSSPYHRVTMNGNKVRYSIGLFTSPKGGYLIEVPKELVDDENPLLFKPYDHDEFMAFYSTQIAQGALSVGLKAYCSA</sequence>
<protein>
    <recommendedName>
        <fullName evidence="4">Fe2OG dioxygenase domain-containing protein</fullName>
    </recommendedName>
</protein>
<dbReference type="SUPFAM" id="SSF51197">
    <property type="entry name" value="Clavaminate synthase-like"/>
    <property type="match status" value="1"/>
</dbReference>
<dbReference type="Pfam" id="PF03171">
    <property type="entry name" value="2OG-FeII_Oxy"/>
    <property type="match status" value="1"/>
</dbReference>
<keyword evidence="2 3" id="KW-0408">Iron</keyword>
<organism evidence="5 6">
    <name type="scientific">Hibiscus sabdariffa</name>
    <name type="common">roselle</name>
    <dbReference type="NCBI Taxonomy" id="183260"/>
    <lineage>
        <taxon>Eukaryota</taxon>
        <taxon>Viridiplantae</taxon>
        <taxon>Streptophyta</taxon>
        <taxon>Embryophyta</taxon>
        <taxon>Tracheophyta</taxon>
        <taxon>Spermatophyta</taxon>
        <taxon>Magnoliopsida</taxon>
        <taxon>eudicotyledons</taxon>
        <taxon>Gunneridae</taxon>
        <taxon>Pentapetalae</taxon>
        <taxon>rosids</taxon>
        <taxon>malvids</taxon>
        <taxon>Malvales</taxon>
        <taxon>Malvaceae</taxon>
        <taxon>Malvoideae</taxon>
        <taxon>Hibiscus</taxon>
    </lineage>
</organism>
<dbReference type="Gene3D" id="2.60.120.330">
    <property type="entry name" value="B-lactam Antibiotic, Isopenicillin N Synthase, Chain"/>
    <property type="match status" value="1"/>
</dbReference>
<evidence type="ECO:0000256" key="3">
    <source>
        <dbReference type="RuleBase" id="RU003682"/>
    </source>
</evidence>
<dbReference type="InterPro" id="IPR005123">
    <property type="entry name" value="Oxoglu/Fe-dep_dioxygenase_dom"/>
</dbReference>
<keyword evidence="3" id="KW-0560">Oxidoreductase</keyword>
<name>A0ABR2PYI4_9ROSI</name>
<dbReference type="Pfam" id="PF14226">
    <property type="entry name" value="DIOX_N"/>
    <property type="match status" value="1"/>
</dbReference>
<dbReference type="InterPro" id="IPR050231">
    <property type="entry name" value="Iron_ascorbate_oxido_reductase"/>
</dbReference>
<evidence type="ECO:0000313" key="6">
    <source>
        <dbReference type="Proteomes" id="UP001396334"/>
    </source>
</evidence>
<evidence type="ECO:0000259" key="4">
    <source>
        <dbReference type="PROSITE" id="PS51471"/>
    </source>
</evidence>
<keyword evidence="6" id="KW-1185">Reference proteome</keyword>
<evidence type="ECO:0000313" key="5">
    <source>
        <dbReference type="EMBL" id="KAK8993517.1"/>
    </source>
</evidence>
<dbReference type="InterPro" id="IPR026992">
    <property type="entry name" value="DIOX_N"/>
</dbReference>
<keyword evidence="1 3" id="KW-0479">Metal-binding</keyword>
<proteinExistence type="inferred from homology"/>
<dbReference type="PANTHER" id="PTHR47990">
    <property type="entry name" value="2-OXOGLUTARATE (2OG) AND FE(II)-DEPENDENT OXYGENASE SUPERFAMILY PROTEIN-RELATED"/>
    <property type="match status" value="1"/>
</dbReference>
<dbReference type="InterPro" id="IPR044861">
    <property type="entry name" value="IPNS-like_FE2OG_OXY"/>
</dbReference>
<gene>
    <name evidence="5" type="ORF">V6N11_033612</name>
</gene>
<comment type="similarity">
    <text evidence="3">Belongs to the iron/ascorbate-dependent oxidoreductase family.</text>
</comment>